<evidence type="ECO:0000256" key="1">
    <source>
        <dbReference type="ARBA" id="ARBA00004370"/>
    </source>
</evidence>
<dbReference type="InterPro" id="IPR032675">
    <property type="entry name" value="LRR_dom_sf"/>
</dbReference>
<evidence type="ECO:0000256" key="4">
    <source>
        <dbReference type="ARBA" id="ARBA00022989"/>
    </source>
</evidence>
<sequence length="1023" mass="112899">MPKMITVGVLVGGVESVFHVDHYILFHLSIGKHKSNKPNIVFQSRSVLAGGIAKDNQRQVCSKMRSSASISNSDQRKKKTDENLAKGVHDTIPKRGKTRPVGSLIIETTTVSCPSSAGSVDSSPVQKTTTIIRKDPNGEDCRETNTEEFTIPNSVNRSNHESWASDTQSYVLPDGAGVITTTNTSKLIGESLSTVDTEVHLNRIHGHRHRHGHGHRRRHGHDHNHSHERAENIQRRHMKSAPKPPSLHSVPINDAVVHPEQRAHNNAGTVDINILPSDQQSLTPLCHYDDKTLQPDGMEGKDVHSNKPFLNSPHPEIIPDDQVFNPPQYLTKRGIISKCFDHGAPNDPQGRGVNRAMKIEMGKSGNVSIHEKIDSTPNQPDPLIVIEPPQSNFITSNIAQLNSDEEIIPDVNMSEWYSNHNTKHFNKNKQHQKHNETNTPPSLVSSGQMIDLIDTNRRSLSRSNDEDNSIHVAEATPISIYEAELCDETEVYDARVVNESRECVSSSSPPFYKSKRCMAITLLFVLMFGVSLSISMVYGTDLPEEAISMASPPLGDASSGIQKMIERFILRRNATFNDMNGNDPRLLALDWISHKDTMQLDVGDEKLYPRYILALLAFQFDSLGVKTTARNGMWLTDSDECEWNGVSCVDGKVTGLGLSLTKLIGEIPPEISGLTFLERLELRENCLFGTIPPEIGSMSQLNYIDLALNRLSGIVPNALYDLTFLTHLNLGWQSSNYDFYNCTGILNKENHGLKGRILEEIGQMTNLKEIWLNENDFSGSISSDIGNLIELEIVSGDGNAFNGTIPDEISYLTKLRELSLATNSFSGPLPESIGELNVLGKNVAVPFLWNDDNGKLNGTLPDSFYSLEHLRMISLGGNSFEGPIKSGIGNMKNLSVFNIQGNFFTGALPSALGLCEELGELQSLLPLFTLSISQAVIHWLDILAKTINPSLAIIQIQDNNITGSVPKEVCELRNKNLVPTYIGEQVFTADCSPENGESPLVTCDADCCITCCEHTTHICIDIV</sequence>
<gene>
    <name evidence="7" type="ORF">HJC23_001568</name>
</gene>
<dbReference type="InterPro" id="IPR001611">
    <property type="entry name" value="Leu-rich_rpt"/>
</dbReference>
<protein>
    <recommendedName>
        <fullName evidence="9">Leucine-rich repeat-containing N-terminal plant-type domain-containing protein</fullName>
    </recommendedName>
</protein>
<accession>A0ABD3Q2G5</accession>
<name>A0ABD3Q2G5_9STRA</name>
<keyword evidence="3" id="KW-0677">Repeat</keyword>
<keyword evidence="8" id="KW-1185">Reference proteome</keyword>
<dbReference type="EMBL" id="JABMIG020000102">
    <property type="protein sequence ID" value="KAL3792450.1"/>
    <property type="molecule type" value="Genomic_DNA"/>
</dbReference>
<evidence type="ECO:0008006" key="9">
    <source>
        <dbReference type="Google" id="ProtNLM"/>
    </source>
</evidence>
<dbReference type="FunFam" id="3.80.10.10:FF:000129">
    <property type="entry name" value="Leucine-rich repeat receptor-like kinase"/>
    <property type="match status" value="1"/>
</dbReference>
<keyword evidence="5" id="KW-0472">Membrane</keyword>
<feature type="compositionally biased region" description="Polar residues" evidence="6">
    <location>
        <begin position="63"/>
        <end position="73"/>
    </location>
</feature>
<dbReference type="Proteomes" id="UP001516023">
    <property type="component" value="Unassembled WGS sequence"/>
</dbReference>
<reference evidence="7 8" key="1">
    <citation type="journal article" date="2020" name="G3 (Bethesda)">
        <title>Improved Reference Genome for Cyclotella cryptica CCMP332, a Model for Cell Wall Morphogenesis, Salinity Adaptation, and Lipid Production in Diatoms (Bacillariophyta).</title>
        <authorList>
            <person name="Roberts W.R."/>
            <person name="Downey K.M."/>
            <person name="Ruck E.C."/>
            <person name="Traller J.C."/>
            <person name="Alverson A.J."/>
        </authorList>
    </citation>
    <scope>NUCLEOTIDE SEQUENCE [LARGE SCALE GENOMIC DNA]</scope>
    <source>
        <strain evidence="7 8">CCMP332</strain>
    </source>
</reference>
<feature type="region of interest" description="Disordered" evidence="6">
    <location>
        <begin position="207"/>
        <end position="227"/>
    </location>
</feature>
<evidence type="ECO:0000256" key="5">
    <source>
        <dbReference type="ARBA" id="ARBA00023136"/>
    </source>
</evidence>
<feature type="region of interest" description="Disordered" evidence="6">
    <location>
        <begin position="63"/>
        <end position="83"/>
    </location>
</feature>
<comment type="caution">
    <text evidence="7">The sequence shown here is derived from an EMBL/GenBank/DDBJ whole genome shotgun (WGS) entry which is preliminary data.</text>
</comment>
<dbReference type="Gene3D" id="3.80.10.10">
    <property type="entry name" value="Ribonuclease Inhibitor"/>
    <property type="match status" value="2"/>
</dbReference>
<comment type="subcellular location">
    <subcellularLocation>
        <location evidence="1">Membrane</location>
    </subcellularLocation>
</comment>
<keyword evidence="4" id="KW-1133">Transmembrane helix</keyword>
<organism evidence="7 8">
    <name type="scientific">Cyclotella cryptica</name>
    <dbReference type="NCBI Taxonomy" id="29204"/>
    <lineage>
        <taxon>Eukaryota</taxon>
        <taxon>Sar</taxon>
        <taxon>Stramenopiles</taxon>
        <taxon>Ochrophyta</taxon>
        <taxon>Bacillariophyta</taxon>
        <taxon>Coscinodiscophyceae</taxon>
        <taxon>Thalassiosirophycidae</taxon>
        <taxon>Stephanodiscales</taxon>
        <taxon>Stephanodiscaceae</taxon>
        <taxon>Cyclotella</taxon>
    </lineage>
</organism>
<dbReference type="SUPFAM" id="SSF52058">
    <property type="entry name" value="L domain-like"/>
    <property type="match status" value="1"/>
</dbReference>
<evidence type="ECO:0000256" key="3">
    <source>
        <dbReference type="ARBA" id="ARBA00022737"/>
    </source>
</evidence>
<evidence type="ECO:0000313" key="7">
    <source>
        <dbReference type="EMBL" id="KAL3792450.1"/>
    </source>
</evidence>
<evidence type="ECO:0000256" key="2">
    <source>
        <dbReference type="ARBA" id="ARBA00022692"/>
    </source>
</evidence>
<dbReference type="GO" id="GO:0016020">
    <property type="term" value="C:membrane"/>
    <property type="evidence" value="ECO:0007669"/>
    <property type="project" value="UniProtKB-SubCell"/>
</dbReference>
<keyword evidence="2" id="KW-0812">Transmembrane</keyword>
<dbReference type="PANTHER" id="PTHR48004">
    <property type="entry name" value="OS01G0149700 PROTEIN"/>
    <property type="match status" value="1"/>
</dbReference>
<dbReference type="InterPro" id="IPR052941">
    <property type="entry name" value="StomDev_PlantInt_Reg"/>
</dbReference>
<dbReference type="Pfam" id="PF00560">
    <property type="entry name" value="LRR_1"/>
    <property type="match status" value="2"/>
</dbReference>
<dbReference type="AlphaFoldDB" id="A0ABD3Q2G5"/>
<feature type="region of interest" description="Disordered" evidence="6">
    <location>
        <begin position="426"/>
        <end position="447"/>
    </location>
</feature>
<feature type="compositionally biased region" description="Basic residues" evidence="6">
    <location>
        <begin position="207"/>
        <end position="222"/>
    </location>
</feature>
<proteinExistence type="predicted"/>
<evidence type="ECO:0000313" key="8">
    <source>
        <dbReference type="Proteomes" id="UP001516023"/>
    </source>
</evidence>
<evidence type="ECO:0000256" key="6">
    <source>
        <dbReference type="SAM" id="MobiDB-lite"/>
    </source>
</evidence>
<dbReference type="PANTHER" id="PTHR48004:SF58">
    <property type="entry name" value="OS01G0162200 PROTEIN"/>
    <property type="match status" value="1"/>
</dbReference>